<dbReference type="PROSITE" id="PS51175">
    <property type="entry name" value="CBM6"/>
    <property type="match status" value="1"/>
</dbReference>
<gene>
    <name evidence="4" type="ORF">P2L57_27965</name>
</gene>
<reference evidence="4 5" key="1">
    <citation type="submission" date="2023-03" db="EMBL/GenBank/DDBJ databases">
        <title>Draft genome sequence of type strain Streptomyces ferralitis JCM 14344.</title>
        <authorList>
            <person name="Klaysubun C."/>
            <person name="Duangmal K."/>
        </authorList>
    </citation>
    <scope>NUCLEOTIDE SEQUENCE [LARGE SCALE GENOMIC DNA]</scope>
    <source>
        <strain evidence="4 5">JCM 14344</strain>
    </source>
</reference>
<keyword evidence="5" id="KW-1185">Reference proteome</keyword>
<organism evidence="4 5">
    <name type="scientific">Streptantibioticus ferralitis</name>
    <dbReference type="NCBI Taxonomy" id="236510"/>
    <lineage>
        <taxon>Bacteria</taxon>
        <taxon>Bacillati</taxon>
        <taxon>Actinomycetota</taxon>
        <taxon>Actinomycetes</taxon>
        <taxon>Kitasatosporales</taxon>
        <taxon>Streptomycetaceae</taxon>
        <taxon>Streptantibioticus</taxon>
    </lineage>
</organism>
<protein>
    <recommendedName>
        <fullName evidence="3">CBM6 domain-containing protein</fullName>
    </recommendedName>
</protein>
<evidence type="ECO:0000313" key="5">
    <source>
        <dbReference type="Proteomes" id="UP001220022"/>
    </source>
</evidence>
<feature type="region of interest" description="Disordered" evidence="1">
    <location>
        <begin position="1"/>
        <end position="101"/>
    </location>
</feature>
<dbReference type="Gene3D" id="2.60.120.260">
    <property type="entry name" value="Galactose-binding domain-like"/>
    <property type="match status" value="1"/>
</dbReference>
<keyword evidence="2" id="KW-0472">Membrane</keyword>
<feature type="compositionally biased region" description="Low complexity" evidence="1">
    <location>
        <begin position="67"/>
        <end position="85"/>
    </location>
</feature>
<evidence type="ECO:0000256" key="2">
    <source>
        <dbReference type="SAM" id="Phobius"/>
    </source>
</evidence>
<feature type="compositionally biased region" description="Low complexity" evidence="1">
    <location>
        <begin position="141"/>
        <end position="159"/>
    </location>
</feature>
<dbReference type="SUPFAM" id="SSF49785">
    <property type="entry name" value="Galactose-binding domain-like"/>
    <property type="match status" value="1"/>
</dbReference>
<evidence type="ECO:0000313" key="4">
    <source>
        <dbReference type="EMBL" id="MDF2259410.1"/>
    </source>
</evidence>
<evidence type="ECO:0000259" key="3">
    <source>
        <dbReference type="PROSITE" id="PS51175"/>
    </source>
</evidence>
<feature type="region of interest" description="Disordered" evidence="1">
    <location>
        <begin position="131"/>
        <end position="160"/>
    </location>
</feature>
<accession>A0ABT5Z8M8</accession>
<dbReference type="EMBL" id="JARHTQ010000022">
    <property type="protein sequence ID" value="MDF2259410.1"/>
    <property type="molecule type" value="Genomic_DNA"/>
</dbReference>
<dbReference type="RefSeq" id="WP_275818947.1">
    <property type="nucleotide sequence ID" value="NZ_BAAANM010000009.1"/>
</dbReference>
<keyword evidence="2" id="KW-0812">Transmembrane</keyword>
<sequence>MTAGGNGTPEPENDDPFAYLYRGEGDEAATQADRRGVPRTSYHQVTRVGERRQAPQQGGYGYPPPQQQAYGQPQTQQQPPQYAPAEPSSHRAGGHGGGSRGTNRRGLMLAAIAVVVVVAIGIGIVALTGSDKKDTASGANSSPAPSTSQSQAPSPSASAKLPEQFAATMTLGGKAAVGSKDPGATGPNGSYVTMSSVGDSATWTVNVSHAGAYSLYLGYGNAGAPATATLAVNGSVQSRPINLDNFTKQSDPAHAWTHTYAYIDLNKGANTVQISCGQGNQCAFDLDKVWLESH</sequence>
<feature type="transmembrane region" description="Helical" evidence="2">
    <location>
        <begin position="107"/>
        <end position="127"/>
    </location>
</feature>
<comment type="caution">
    <text evidence="4">The sequence shown here is derived from an EMBL/GenBank/DDBJ whole genome shotgun (WGS) entry which is preliminary data.</text>
</comment>
<feature type="domain" description="CBM6" evidence="3">
    <location>
        <begin position="161"/>
        <end position="292"/>
    </location>
</feature>
<evidence type="ECO:0000256" key="1">
    <source>
        <dbReference type="SAM" id="MobiDB-lite"/>
    </source>
</evidence>
<dbReference type="InterPro" id="IPR008979">
    <property type="entry name" value="Galactose-bd-like_sf"/>
</dbReference>
<dbReference type="Proteomes" id="UP001220022">
    <property type="component" value="Unassembled WGS sequence"/>
</dbReference>
<keyword evidence="2" id="KW-1133">Transmembrane helix</keyword>
<proteinExistence type="predicted"/>
<name>A0ABT5Z8M8_9ACTN</name>
<dbReference type="InterPro" id="IPR005084">
    <property type="entry name" value="CBM6"/>
</dbReference>